<evidence type="ECO:0000313" key="9">
    <source>
        <dbReference type="Proteomes" id="UP000198420"/>
    </source>
</evidence>
<evidence type="ECO:0000313" key="8">
    <source>
        <dbReference type="EMBL" id="SNS33337.1"/>
    </source>
</evidence>
<dbReference type="PANTHER" id="PTHR33841:SF1">
    <property type="entry name" value="DNA METHYLTRANSFERASE A"/>
    <property type="match status" value="1"/>
</dbReference>
<evidence type="ECO:0000256" key="3">
    <source>
        <dbReference type="ARBA" id="ARBA00022679"/>
    </source>
</evidence>
<keyword evidence="3" id="KW-0808">Transferase</keyword>
<dbReference type="GO" id="GO:0009307">
    <property type="term" value="P:DNA restriction-modification system"/>
    <property type="evidence" value="ECO:0007669"/>
    <property type="project" value="UniProtKB-KW"/>
</dbReference>
<evidence type="ECO:0000256" key="1">
    <source>
        <dbReference type="ARBA" id="ARBA00011900"/>
    </source>
</evidence>
<dbReference type="PRINTS" id="PR00507">
    <property type="entry name" value="N12N6MTFRASE"/>
</dbReference>
<dbReference type="InterPro" id="IPR050953">
    <property type="entry name" value="N4_N6_ade-DNA_methylase"/>
</dbReference>
<dbReference type="GO" id="GO:0003677">
    <property type="term" value="F:DNA binding"/>
    <property type="evidence" value="ECO:0007669"/>
    <property type="project" value="InterPro"/>
</dbReference>
<comment type="catalytic activity">
    <reaction evidence="5">
        <text>a 2'-deoxyadenosine in DNA + S-adenosyl-L-methionine = an N(6)-methyl-2'-deoxyadenosine in DNA + S-adenosyl-L-homocysteine + H(+)</text>
        <dbReference type="Rhea" id="RHEA:15197"/>
        <dbReference type="Rhea" id="RHEA-COMP:12418"/>
        <dbReference type="Rhea" id="RHEA-COMP:12419"/>
        <dbReference type="ChEBI" id="CHEBI:15378"/>
        <dbReference type="ChEBI" id="CHEBI:57856"/>
        <dbReference type="ChEBI" id="CHEBI:59789"/>
        <dbReference type="ChEBI" id="CHEBI:90615"/>
        <dbReference type="ChEBI" id="CHEBI:90616"/>
        <dbReference type="EC" id="2.1.1.72"/>
    </reaction>
</comment>
<keyword evidence="4" id="KW-0680">Restriction system</keyword>
<feature type="region of interest" description="Disordered" evidence="6">
    <location>
        <begin position="39"/>
        <end position="58"/>
    </location>
</feature>
<keyword evidence="2 8" id="KW-0489">Methyltransferase</keyword>
<dbReference type="GO" id="GO:0032259">
    <property type="term" value="P:methylation"/>
    <property type="evidence" value="ECO:0007669"/>
    <property type="project" value="UniProtKB-KW"/>
</dbReference>
<proteinExistence type="predicted"/>
<dbReference type="CDD" id="cd02440">
    <property type="entry name" value="AdoMet_MTases"/>
    <property type="match status" value="1"/>
</dbReference>
<keyword evidence="9" id="KW-1185">Reference proteome</keyword>
<evidence type="ECO:0000256" key="5">
    <source>
        <dbReference type="ARBA" id="ARBA00047942"/>
    </source>
</evidence>
<evidence type="ECO:0000256" key="6">
    <source>
        <dbReference type="SAM" id="MobiDB-lite"/>
    </source>
</evidence>
<dbReference type="EMBL" id="FZNP01000015">
    <property type="protein sequence ID" value="SNS33337.1"/>
    <property type="molecule type" value="Genomic_DNA"/>
</dbReference>
<dbReference type="AlphaFoldDB" id="A0A239DLM3"/>
<accession>A0A239DLM3</accession>
<gene>
    <name evidence="8" type="ORF">SAMN06265355_11554</name>
</gene>
<protein>
    <recommendedName>
        <fullName evidence="1">site-specific DNA-methyltransferase (adenine-specific)</fullName>
        <ecNumber evidence="1">2.1.1.72</ecNumber>
    </recommendedName>
</protein>
<dbReference type="SUPFAM" id="SSF53335">
    <property type="entry name" value="S-adenosyl-L-methionine-dependent methyltransferases"/>
    <property type="match status" value="1"/>
</dbReference>
<dbReference type="InterPro" id="IPR002052">
    <property type="entry name" value="DNA_methylase_N6_adenine_CS"/>
</dbReference>
<evidence type="ECO:0000256" key="4">
    <source>
        <dbReference type="ARBA" id="ARBA00022747"/>
    </source>
</evidence>
<dbReference type="PROSITE" id="PS00092">
    <property type="entry name" value="N6_MTASE"/>
    <property type="match status" value="1"/>
</dbReference>
<organism evidence="8 9">
    <name type="scientific">Actinomadura mexicana</name>
    <dbReference type="NCBI Taxonomy" id="134959"/>
    <lineage>
        <taxon>Bacteria</taxon>
        <taxon>Bacillati</taxon>
        <taxon>Actinomycetota</taxon>
        <taxon>Actinomycetes</taxon>
        <taxon>Streptosporangiales</taxon>
        <taxon>Thermomonosporaceae</taxon>
        <taxon>Actinomadura</taxon>
    </lineage>
</organism>
<dbReference type="GO" id="GO:0008170">
    <property type="term" value="F:N-methyltransferase activity"/>
    <property type="evidence" value="ECO:0007669"/>
    <property type="project" value="InterPro"/>
</dbReference>
<name>A0A239DLM3_9ACTN</name>
<dbReference type="PANTHER" id="PTHR33841">
    <property type="entry name" value="DNA METHYLTRANSFERASE YEEA-RELATED"/>
    <property type="match status" value="1"/>
</dbReference>
<dbReference type="InterPro" id="IPR029063">
    <property type="entry name" value="SAM-dependent_MTases_sf"/>
</dbReference>
<dbReference type="Gene3D" id="3.40.50.150">
    <property type="entry name" value="Vaccinia Virus protein VP39"/>
    <property type="match status" value="1"/>
</dbReference>
<dbReference type="Proteomes" id="UP000198420">
    <property type="component" value="Unassembled WGS sequence"/>
</dbReference>
<feature type="domain" description="DNA methylase adenine-specific" evidence="7">
    <location>
        <begin position="224"/>
        <end position="484"/>
    </location>
</feature>
<sequence>MDSQVDGLSGLRKRLWNYGRVPLLIVSDSDSSTTVFNALSNPRDDSNPHARPLSTASHSERAEEVLKAFARKQVEAGVFARDHLASYRDSRRVDRSLLKNLRYFRQRHGRESLRRASAIDDLVGGTLIVSYLVDRQVLDARHLYELTGTQDFNSLLMGGVSSTLRLFEGLAQKFNGDVFGAMPDAIMALDDEDLQAAAALLRGDDLATGQTSLWPYDFSIVPPDLVSSVYEQLLEDKRASEATHYTPKFLVNLVLDELLPLDSDDMPRIVDLACGSGAFITEAFRRLVYRQSRVSSTLGYNQLTEVLQKHIFGIDINKPAARATVFGLYLSLLEQVDPPTIWDSVVLPQLIGKNVVVADAFDDHALSGETFDIVVSNPPWVSKITGPAQRFLKEKDRHIGDKQLAQAFVWLATEMLKPGGSLGLVMPAKAMLHNRSKPNLAFRAAAFKELEFRTVVDLSALRKNIFAHAIAPTAVVVARRPDSRKEDNSRRADRSILHVAPHNRTLNVAIDGLVIAPEEIRAVSSLAAIHRPDIWKVLLWGSVRDLELIDKLRLEHPTLESVVAENNWAMGQGFKDAPRSRQKDASELRGLPELDSSLIDPLHVSSLPTKVFDRPTLHRHSPALYRGPMVLIRRTMPRGRLTAAFYENDVVYSSDATGIAGATEDSYFLKAITAVLVSSLAQYWHFLTAASWGVERDSVDPNELRTMPIAKPDEHQMRVLEEIFSTPAPFEDLAEDIDNVVFDMYKLDDMDRERVLQGVVQGVRRFQANARAVPTVDDATIGNYRSVLASRLSASLPDLVINTSHYFETGYSMVSVHFSPESRQAGLTEQPSSIDLGRFTDSLASNARTTAVIAQPAGFFIDGDSVYIVKTLDRDRWSYNAALDDADRIFSALAFEA</sequence>
<evidence type="ECO:0000259" key="7">
    <source>
        <dbReference type="Pfam" id="PF02384"/>
    </source>
</evidence>
<reference evidence="9" key="1">
    <citation type="submission" date="2017-06" db="EMBL/GenBank/DDBJ databases">
        <authorList>
            <person name="Varghese N."/>
            <person name="Submissions S."/>
        </authorList>
    </citation>
    <scope>NUCLEOTIDE SEQUENCE [LARGE SCALE GENOMIC DNA]</scope>
    <source>
        <strain evidence="9">DSM 44485</strain>
    </source>
</reference>
<dbReference type="GO" id="GO:0009007">
    <property type="term" value="F:site-specific DNA-methyltransferase (adenine-specific) activity"/>
    <property type="evidence" value="ECO:0007669"/>
    <property type="project" value="UniProtKB-EC"/>
</dbReference>
<dbReference type="EC" id="2.1.1.72" evidence="1"/>
<dbReference type="Pfam" id="PF02384">
    <property type="entry name" value="N6_Mtase"/>
    <property type="match status" value="1"/>
</dbReference>
<evidence type="ECO:0000256" key="2">
    <source>
        <dbReference type="ARBA" id="ARBA00022603"/>
    </source>
</evidence>
<dbReference type="InterPro" id="IPR003356">
    <property type="entry name" value="DNA_methylase_A-5"/>
</dbReference>